<feature type="chain" id="PRO_5020441924" description="CUB domain-containing protein" evidence="5">
    <location>
        <begin position="20"/>
        <end position="611"/>
    </location>
</feature>
<evidence type="ECO:0000256" key="1">
    <source>
        <dbReference type="ARBA" id="ARBA00023157"/>
    </source>
</evidence>
<evidence type="ECO:0000256" key="4">
    <source>
        <dbReference type="SAM" id="Phobius"/>
    </source>
</evidence>
<feature type="region of interest" description="Disordered" evidence="3">
    <location>
        <begin position="513"/>
        <end position="585"/>
    </location>
</feature>
<reference evidence="6 7" key="1">
    <citation type="journal article" date="2019" name="BMC Genomics">
        <title>New insights from Opisthorchis felineus genome: update on genomics of the epidemiologically important liver flukes.</title>
        <authorList>
            <person name="Ershov N.I."/>
            <person name="Mordvinov V.A."/>
            <person name="Prokhortchouk E.B."/>
            <person name="Pakharukova M.Y."/>
            <person name="Gunbin K.V."/>
            <person name="Ustyantsev K."/>
            <person name="Genaev M.A."/>
            <person name="Blinov A.G."/>
            <person name="Mazur A."/>
            <person name="Boulygina E."/>
            <person name="Tsygankova S."/>
            <person name="Khrameeva E."/>
            <person name="Chekanov N."/>
            <person name="Fan G."/>
            <person name="Xiao A."/>
            <person name="Zhang H."/>
            <person name="Xu X."/>
            <person name="Yang H."/>
            <person name="Solovyev V."/>
            <person name="Lee S.M."/>
            <person name="Liu X."/>
            <person name="Afonnikov D.A."/>
            <person name="Skryabin K.G."/>
        </authorList>
    </citation>
    <scope>NUCLEOTIDE SEQUENCE [LARGE SCALE GENOMIC DNA]</scope>
    <source>
        <strain evidence="6">AK-0245</strain>
        <tissue evidence="6">Whole organism</tissue>
    </source>
</reference>
<feature type="signal peptide" evidence="5">
    <location>
        <begin position="1"/>
        <end position="19"/>
    </location>
</feature>
<evidence type="ECO:0000256" key="5">
    <source>
        <dbReference type="SAM" id="SignalP"/>
    </source>
</evidence>
<keyword evidence="1" id="KW-1015">Disulfide bond</keyword>
<keyword evidence="4" id="KW-0812">Transmembrane</keyword>
<feature type="region of interest" description="Disordered" evidence="3">
    <location>
        <begin position="401"/>
        <end position="425"/>
    </location>
</feature>
<keyword evidence="4" id="KW-0472">Membrane</keyword>
<evidence type="ECO:0000256" key="3">
    <source>
        <dbReference type="SAM" id="MobiDB-lite"/>
    </source>
</evidence>
<comment type="caution">
    <text evidence="6">The sequence shown here is derived from an EMBL/GenBank/DDBJ whole genome shotgun (WGS) entry which is preliminary data.</text>
</comment>
<accession>A0A4S2JMJ1</accession>
<evidence type="ECO:0000313" key="6">
    <source>
        <dbReference type="EMBL" id="TGZ37163.1"/>
    </source>
</evidence>
<feature type="compositionally biased region" description="Basic and acidic residues" evidence="3">
    <location>
        <begin position="538"/>
        <end position="547"/>
    </location>
</feature>
<evidence type="ECO:0000313" key="7">
    <source>
        <dbReference type="Proteomes" id="UP000308267"/>
    </source>
</evidence>
<feature type="region of interest" description="Disordered" evidence="3">
    <location>
        <begin position="286"/>
        <end position="316"/>
    </location>
</feature>
<feature type="transmembrane region" description="Helical" evidence="4">
    <location>
        <begin position="248"/>
        <end position="268"/>
    </location>
</feature>
<keyword evidence="5" id="KW-0732">Signal</keyword>
<dbReference type="InterPro" id="IPR036055">
    <property type="entry name" value="LDL_receptor-like_sf"/>
</dbReference>
<dbReference type="OrthoDB" id="6241805at2759"/>
<keyword evidence="7" id="KW-1185">Reference proteome</keyword>
<evidence type="ECO:0000256" key="2">
    <source>
        <dbReference type="PROSITE-ProRule" id="PRU00124"/>
    </source>
</evidence>
<protein>
    <recommendedName>
        <fullName evidence="8">CUB domain-containing protein</fullName>
    </recommendedName>
</protein>
<feature type="compositionally biased region" description="Low complexity" evidence="3">
    <location>
        <begin position="290"/>
        <end position="310"/>
    </location>
</feature>
<organism evidence="6 7">
    <name type="scientific">Opisthorchis felineus</name>
    <dbReference type="NCBI Taxonomy" id="147828"/>
    <lineage>
        <taxon>Eukaryota</taxon>
        <taxon>Metazoa</taxon>
        <taxon>Spiralia</taxon>
        <taxon>Lophotrochozoa</taxon>
        <taxon>Platyhelminthes</taxon>
        <taxon>Trematoda</taxon>
        <taxon>Digenea</taxon>
        <taxon>Opisthorchiida</taxon>
        <taxon>Opisthorchiata</taxon>
        <taxon>Opisthorchiidae</taxon>
        <taxon>Opisthorchis</taxon>
    </lineage>
</organism>
<proteinExistence type="predicted"/>
<dbReference type="InterPro" id="IPR002172">
    <property type="entry name" value="LDrepeatLR_classA_rpt"/>
</dbReference>
<sequence>MRCIVIYIGILSQIFLCTAWTSYEEYFILPENSIYCKDYQSFRRFSLSRQMSFTTGIYNASWNHLFYVCKVRIHPNGRLLHYSYPQGHTSYWYHRLRVDIRFASCGDVLTVGFIPEETTQQLLQPEELQLTCHEAFPKIFDSKHRIISLSWHTETGSTDLITSELDVQMSAYMRFEGNFGLVDKIQRCEAGSGFWCGNDTAVCIYGQMRCDQADGCFDGGSDEVGCPPPRNYTAPPPVRKPWGTWTTYLPWTAICLIPLILIFVLGLICTPRKSLEDLGDEETNQLKVNSPLSRTPSSASASSCDSPRSTHSAIAIPHRVTNDIIPRASSNPDLPVADRIHTVVVSEPVSLDCQRQISALHYFNYSQGVGQISVPPILSTSSQGQPLGSPRDVRIVNFKLPEETTGDPGASNESETHGRTQGSSTGIKAHIKLESGVKVEKIFGAENKAFALPAHFEMAAVRIRDKTEQAFQKQQNIRSAKCSEGADAWPLLNFHTRNPPKTQAVISPSKLTDPLKHTAHSLPDDNSSSTESPLEDVAPFRKPDHRTFLQPNGQPNGGLFSSITPVMQNGPDRGQQTGQQKLHAPTKVAFLKHPLDSASESCDRSSDYLLL</sequence>
<gene>
    <name evidence="6" type="ORF">CRM22_011354</name>
</gene>
<feature type="compositionally biased region" description="Polar residues" evidence="3">
    <location>
        <begin position="549"/>
        <end position="567"/>
    </location>
</feature>
<dbReference type="PROSITE" id="PS50068">
    <property type="entry name" value="LDLRA_2"/>
    <property type="match status" value="1"/>
</dbReference>
<dbReference type="Proteomes" id="UP000308267">
    <property type="component" value="Unassembled WGS sequence"/>
</dbReference>
<name>A0A4S2JMJ1_OPIFE</name>
<evidence type="ECO:0008006" key="8">
    <source>
        <dbReference type="Google" id="ProtNLM"/>
    </source>
</evidence>
<dbReference type="EMBL" id="SJOL01013076">
    <property type="protein sequence ID" value="TGZ37163.1"/>
    <property type="molecule type" value="Genomic_DNA"/>
</dbReference>
<keyword evidence="4" id="KW-1133">Transmembrane helix</keyword>
<comment type="caution">
    <text evidence="2">Lacks conserved residue(s) required for the propagation of feature annotation.</text>
</comment>
<dbReference type="Gene3D" id="4.10.400.10">
    <property type="entry name" value="Low-density Lipoprotein Receptor"/>
    <property type="match status" value="1"/>
</dbReference>
<dbReference type="AlphaFoldDB" id="A0A4S2JMJ1"/>